<gene>
    <name evidence="4" type="ORF">DC041_0001720</name>
</gene>
<name>A0A430Q913_SCHBO</name>
<dbReference type="STRING" id="6184.A0A430Q913"/>
<dbReference type="PANTHER" id="PTHR19871:SF14">
    <property type="entry name" value="DUF4062 DOMAIN-CONTAINING PROTEIN"/>
    <property type="match status" value="1"/>
</dbReference>
<evidence type="ECO:0000256" key="2">
    <source>
        <dbReference type="ARBA" id="ARBA00022737"/>
    </source>
</evidence>
<dbReference type="Pfam" id="PF25469">
    <property type="entry name" value="WHD_NWD1"/>
    <property type="match status" value="1"/>
</dbReference>
<comment type="caution">
    <text evidence="4">The sequence shown here is derived from an EMBL/GenBank/DDBJ whole genome shotgun (WGS) entry which is preliminary data.</text>
</comment>
<keyword evidence="2" id="KW-0677">Repeat</keyword>
<dbReference type="Gene3D" id="3.40.50.300">
    <property type="entry name" value="P-loop containing nucleotide triphosphate hydrolases"/>
    <property type="match status" value="1"/>
</dbReference>
<sequence length="2789" mass="317986">MKYIYPKLKVYCREKYGFDFYAIDMRWGVPNVTQLDHLGPKTCYDEVEHCKFLSVGPTFITVLGQRYGEYEIPFTINSYEMELLKDWSKKIQGVSPRCFEAFEEWYLCDKNDINQAYHLKPIVEAFQLGDNRFVEDAKQRWYDDRKAMHLGINKIIPVLTEQGLISSQEAIKYSLSVTEHEIILGILNADDSDKRKCAAFTRTIKEIDEVLQSKQANKFLDMNHNGTLDKTRFEQINCLRNITLAAALKENNIRNYEIPWSAIENDGLERTLYLRKFGMDFESKTISLIDKAVSEMSNFENDDLYVEVLQHLNHCNEFVQEFHGRSDVLEVVKRYIQGDSSDPFVIYGQSGSGKTSVMAKLAVTARDWINEISNSIKHTNSFNQFRIRSKHAKNNKTNLEEKESNPNLVPNNSILSNPIDSVIVIIRFLGTSPGTSTLRQTLKYTCRQLVANINSIGSMSNSETFTFIDPEVIRAQDDFQSILNTFYDLLIQLSNMQRHVLIFFDAIDQLEPSDGAYFLGWIRVPLPRYVKLIISTLPDIGGILDNFRSNFLSHNPSSSLPIHLQNSNDLENNVSDSLAYPNFIEVEVLDDSMCEQLLKTRLASNGRCLQPFQWKLVKRALSHCHLTLFIVLVERVVSQWKSWHQPDYILKNTDDQINANTPCTEEEVELAVKQWPNLELALTVRGAIVQFFESLEHTHGKLLTSHAISYITASRRGLSEAEIVDLLSLDDEVLRDVFEHHLPPQVRAPPFVWTRLRNALGSNLAEREADGIVVLFWYHRQFIEAAQDCYLSDINHRRKIHSNIADYFLGKWAGVKKTFYYPKYLAAKLKLPPSSNEDRMVPPQPYVFEESQISGKKKLLLNLRKLNELPWHLCHSGRFEEFYSEIMFNYEFLYNKLRGTSRSQLLMDLQLPIEAYRILQIEQLLSSCTQLGRLSTNDIRAKLGGLNSALFTNHSSLLPASDTTTNANSLSAVYNTDMQSPAYLRPPPPEAFKVYNCIRIAALSLDYQPSSLPIDILGRLTKIYQPPSYLHRTRRRLSTFTSSGSRRSVSMLNSKRELIHRRRVAETEKPVNIYRDLLEKLLVQSRYLGCKQCALLPRTTCFDSGSGLLHTTFDIGLGIGRLMSNNLILAVALNGKSVSWYDLDGNLVKTISLPEVNLFSMKFLLASHGAPDPISICALSVNKSPELNNTNRHSEDIKYKDNRLISVAKIDYFSGRVTTLSLLDEQWSDIFNMPSLILLTNQWIGSLVDTTFYLGYLPKKQMIINGYTIESHSFYHSNILNIISFTLTDFGAFLIDIKEHSVVFISIPNDLTIHSTVKLQSNSIICFCYTIHHECELKFYEMNQIKNDNLNDNNNNNKNTSFLNGINGINFHGLIIYESYLKNTISLQIVQVNRFLNCSTHLSYTDHLIVYLFNTRRKTAEDFGIIWDQRYETCIHLQLPFNVQQDNLSNDEKLPPSSNEDRMVPPQPYVFEESQISGKKKLLLNLRKLNELPWHLCHSGRFEEFYSEIMFNYEFLYNKLRGTSRSQLLMDLQLPIEAYRILQIEQLLSSCTQLGRLSTNDIRAKLGGLNSALFTNHSSLLPASDTTTNANSLSAVYNTDMQSPAYLRPPPPEAFKVYNCIRIAALSLDYQPSSLPIDILGRLTKIYQPPSYLHRTRRRLSTFTSSGSRRSVSMLNSKRELIHRRRVAETEKPVNIYRDLLEKLLVQSRYLGCKQCALLPRTTCFDSGSGLLHTTFDIGLGIGRLMSNNLILAVALNGKSVSWYDLDGNLVKTISLPEVNLFSMKFLLASHGAPDPISICALSVNKSPELNNTNRHSEDIKYKDNRLISVAKIDYFSGRVTTLSLLDEQWSDIFNMPSLILLTNQWIGSLVDTTFYLGYLPKKQMIINGYTIESHSFYHSNILNIISFTLTDFGAFLIDIKEHSVVFISIPNDLTIHSTVKLQSNSIICFCYTIHHECELKFYEMNQIKNDNLNDNNNNKNTSFLNGINGINFHGLIIYESYLKNTISLQIVQVNRFLNCSTHLSYTDHLIVYLFNTRRKTAEDFGIIWDQRYETCIHLQLPFNVQQDNLSNDESNNVSYFCVLFNLNYTSSFGKGVSAIFSYENDLLFTTGRECFLLVWSTMTGHILKIIAQGCAEGILSGLSAPSLDTDLGMTTTTSIKGTTNSSMAGSVLVICHFPDTTTPQYSESPDQAMFIMCKIFNVKSLRKPDKQLAVLGSQLFYADDNQNTNLNIEEIATGGPLVYWSANMSIEYVYEDCLSTLVLVTQRKEERNNVDNLILYDLDEDSTNPIYSWSDNEVNAKSIDTFLTTQQLVDWATTTTDIKSMGTGDKCLSYTHDISVFLHKTATKINTLTIFNQNQLLDSYTYLDPIHMKDYLPNLYVPTSNGFISSFGLIQSKYGMLTLIKPSFDDEAPSLLVKVLISSVDMHNNMYEFKSLWGEQPREINLIQAYQLTKTAGKILLDKRDLQIISLNLLTYRPSYPNHIIIGLNESHKTLYPVTRCDGRTVVWLGVIVIVDLGYPHEDGCMDKNIDNYPQVLHTILLDYGPNLILFPDGMTAINYRLNMYNIVTGNRKYGSETSEIDKFLQKMNSGHFNLSTESVNDNDETINFLNTEQAFGDLLTDKQLGNIIVSKSSNEENIFIQSIVLASDGKLLIGKRHHPEQRIHLDLAGESSSESYDSDDSETDYGASPARCLVAYEISTAQTEVSSPLSSLPTGVISDIQLNPVTEYMFENEPYMLWLSRDTKTLIAVTPNEYLRGFDLGLHQDGEYNLGLLESVNTEDQIYGKQN</sequence>
<dbReference type="InterPro" id="IPR027417">
    <property type="entry name" value="P-loop_NTPase"/>
</dbReference>
<evidence type="ECO:0000313" key="5">
    <source>
        <dbReference type="Proteomes" id="UP000290809"/>
    </source>
</evidence>
<organism evidence="4 5">
    <name type="scientific">Schistosoma bovis</name>
    <name type="common">Blood fluke</name>
    <dbReference type="NCBI Taxonomy" id="6184"/>
    <lineage>
        <taxon>Eukaryota</taxon>
        <taxon>Metazoa</taxon>
        <taxon>Spiralia</taxon>
        <taxon>Lophotrochozoa</taxon>
        <taxon>Platyhelminthes</taxon>
        <taxon>Trematoda</taxon>
        <taxon>Digenea</taxon>
        <taxon>Strigeidida</taxon>
        <taxon>Schistosomatoidea</taxon>
        <taxon>Schistosomatidae</taxon>
        <taxon>Schistosoma</taxon>
    </lineage>
</organism>
<accession>A0A430Q913</accession>
<evidence type="ECO:0000259" key="3">
    <source>
        <dbReference type="Pfam" id="PF25469"/>
    </source>
</evidence>
<keyword evidence="1" id="KW-0853">WD repeat</keyword>
<proteinExistence type="predicted"/>
<dbReference type="InterPro" id="IPR052752">
    <property type="entry name" value="NACHT-WD_repeat"/>
</dbReference>
<evidence type="ECO:0000256" key="1">
    <source>
        <dbReference type="ARBA" id="ARBA00022574"/>
    </source>
</evidence>
<reference evidence="4 5" key="1">
    <citation type="journal article" date="2019" name="PLoS Pathog.">
        <title>Genome sequence of the bovine parasite Schistosoma bovis Tanzania.</title>
        <authorList>
            <person name="Oey H."/>
            <person name="Zakrzewski M."/>
            <person name="Gobert G."/>
            <person name="Gravermann K."/>
            <person name="Stoye J."/>
            <person name="Jones M."/>
            <person name="Mcmanus D."/>
            <person name="Krause L."/>
        </authorList>
    </citation>
    <scope>NUCLEOTIDE SEQUENCE [LARGE SCALE GENOMIC DNA]</scope>
    <source>
        <strain evidence="4 5">TAN1997</strain>
    </source>
</reference>
<evidence type="ECO:0000313" key="4">
    <source>
        <dbReference type="EMBL" id="RTG84173.1"/>
    </source>
</evidence>
<dbReference type="PANTHER" id="PTHR19871">
    <property type="entry name" value="BETA TRANSDUCIN-RELATED PROTEIN"/>
    <property type="match status" value="1"/>
</dbReference>
<protein>
    <recommendedName>
        <fullName evidence="3">NWD1/2-like winged helix-turn-helix domain-containing protein</fullName>
    </recommendedName>
</protein>
<keyword evidence="5" id="KW-1185">Reference proteome</keyword>
<dbReference type="InterPro" id="IPR057588">
    <property type="entry name" value="NWD1/2-like_WH"/>
</dbReference>
<dbReference type="SUPFAM" id="SSF52540">
    <property type="entry name" value="P-loop containing nucleoside triphosphate hydrolases"/>
    <property type="match status" value="1"/>
</dbReference>
<dbReference type="EMBL" id="QMKO01002246">
    <property type="protein sequence ID" value="RTG84173.1"/>
    <property type="molecule type" value="Genomic_DNA"/>
</dbReference>
<feature type="domain" description="NWD1/2-like winged helix-turn-helix" evidence="3">
    <location>
        <begin position="684"/>
        <end position="795"/>
    </location>
</feature>
<dbReference type="Proteomes" id="UP000290809">
    <property type="component" value="Unassembled WGS sequence"/>
</dbReference>